<comment type="caution">
    <text evidence="3">The sequence shown here is derived from an EMBL/GenBank/DDBJ whole genome shotgun (WGS) entry which is preliminary data.</text>
</comment>
<evidence type="ECO:0000259" key="2">
    <source>
        <dbReference type="Pfam" id="PF25273"/>
    </source>
</evidence>
<keyword evidence="4" id="KW-1185">Reference proteome</keyword>
<dbReference type="Pfam" id="PF25273">
    <property type="entry name" value="DUF7869"/>
    <property type="match status" value="1"/>
</dbReference>
<dbReference type="EMBL" id="CAXAMM010001938">
    <property type="protein sequence ID" value="CAK8994053.1"/>
    <property type="molecule type" value="Genomic_DNA"/>
</dbReference>
<organism evidence="3 4">
    <name type="scientific">Durusdinium trenchii</name>
    <dbReference type="NCBI Taxonomy" id="1381693"/>
    <lineage>
        <taxon>Eukaryota</taxon>
        <taxon>Sar</taxon>
        <taxon>Alveolata</taxon>
        <taxon>Dinophyceae</taxon>
        <taxon>Suessiales</taxon>
        <taxon>Symbiodiniaceae</taxon>
        <taxon>Durusdinium</taxon>
    </lineage>
</organism>
<dbReference type="PANTHER" id="PTHR33153:SF3">
    <property type="entry name" value="TRAFFICKING PROTEIN PARTICLE COMPLEX SUBUNIT 11 DOMAIN-CONTAINING PROTEIN"/>
    <property type="match status" value="1"/>
</dbReference>
<evidence type="ECO:0000313" key="3">
    <source>
        <dbReference type="EMBL" id="CAK8994053.1"/>
    </source>
</evidence>
<evidence type="ECO:0000313" key="4">
    <source>
        <dbReference type="Proteomes" id="UP001642464"/>
    </source>
</evidence>
<feature type="compositionally biased region" description="Basic residues" evidence="1">
    <location>
        <begin position="229"/>
        <end position="244"/>
    </location>
</feature>
<accession>A0ABP0HWI9</accession>
<protein>
    <recommendedName>
        <fullName evidence="2">DUF7869 domain-containing protein</fullName>
    </recommendedName>
</protein>
<dbReference type="Proteomes" id="UP001642464">
    <property type="component" value="Unassembled WGS sequence"/>
</dbReference>
<feature type="non-terminal residue" evidence="3">
    <location>
        <position position="1"/>
    </location>
</feature>
<dbReference type="PANTHER" id="PTHR33153">
    <property type="entry name" value="MYND-TYPE DOMAIN-CONTAINING PROTEIN"/>
    <property type="match status" value="1"/>
</dbReference>
<proteinExistence type="predicted"/>
<dbReference type="InterPro" id="IPR057191">
    <property type="entry name" value="DUF7869"/>
</dbReference>
<sequence length="838" mass="94146">RAAEASESEQADGLMMASDEEPANALDAALPSLDVSAVGVGAMLRENLKQNPEVFSKMKRGLRKLAGDKASVTVGSVCTGWGVGDMVTEALNDVLDEDPADECPKARRISAAKQLVRAVCVCLRQVCYQQFAGQVDEVEQARAEFRSLPREKQELLPEVWLATAFNCPVDRLLDVGRELAIQDGSDGETFFSTSSEKFEASDLDNDGLSDCQSNASSTHYASDCEPASKRPRRCPKPQAKRPRSRRDPQPARFLGKEVCKRAFAKLLGVGQSTLAKIRSGHPALTNNAREALPRHPQFGFTLRGVENLWQGVVMYLWYLYNSEAEVMPNNFSLRSERAVESPFPSEKEEQADDIERVLNSMSRMLQTTWTDADVHLVGPGTFKGPVRSLPHATRTELYYTYLAFCESRQMQHASYSTFLRVANKILKPGIRNGHLRFRKVNEHGQCDTCFALRQNMTRARTTQQKEEARQEHHRHVLAQWLDRQIYWSFRSLAHTFFATLLMEGIRTAEALAVASSCFCVAIDGMDQAKFCVPRFRQRQAKSAQKLFRPRLHVAGCWAHGSSLTFNIANEDLKKNSATQCEILARCIQDKLNRHGCLPHGINLQQDNTCREGKNQYDLDQIFSQQAAMLARHEFATPDDVVALMDDTFKPESAADEIRKQSRRVKVESYARKLDQVADWKMEEIRGSPPRAADVILIAKKYMATCDPLRVICLVPASKCCELRASLQQPVGLDPRRPISEKVRKNILSVAPYCCEKGMITRDGLAYLLGWVQNELPQVPRPSEYPFLNLNRYPIDLPEAVAGDWAPPGRFRVFQLVASAEESDDDVPEDAIVLDDDRD</sequence>
<evidence type="ECO:0000256" key="1">
    <source>
        <dbReference type="SAM" id="MobiDB-lite"/>
    </source>
</evidence>
<feature type="domain" description="DUF7869" evidence="2">
    <location>
        <begin position="545"/>
        <end position="616"/>
    </location>
</feature>
<feature type="region of interest" description="Disordered" evidence="1">
    <location>
        <begin position="218"/>
        <end position="251"/>
    </location>
</feature>
<gene>
    <name evidence="3" type="ORF">SCF082_LOCUS3769</name>
</gene>
<name>A0ABP0HWI9_9DINO</name>
<reference evidence="3 4" key="1">
    <citation type="submission" date="2024-02" db="EMBL/GenBank/DDBJ databases">
        <authorList>
            <person name="Chen Y."/>
            <person name="Shah S."/>
            <person name="Dougan E. K."/>
            <person name="Thang M."/>
            <person name="Chan C."/>
        </authorList>
    </citation>
    <scope>NUCLEOTIDE SEQUENCE [LARGE SCALE GENOMIC DNA]</scope>
</reference>